<protein>
    <recommendedName>
        <fullName evidence="4">Pilus assembly protein</fullName>
    </recommendedName>
</protein>
<name>A0A249KS89_9ACTN</name>
<evidence type="ECO:0000256" key="1">
    <source>
        <dbReference type="SAM" id="Phobius"/>
    </source>
</evidence>
<keyword evidence="1" id="KW-1133">Transmembrane helix</keyword>
<dbReference type="AlphaFoldDB" id="A0A249KS89"/>
<accession>A0A249KS89</accession>
<dbReference type="EMBL" id="CP016776">
    <property type="protein sequence ID" value="ASY19559.1"/>
    <property type="molecule type" value="Genomic_DNA"/>
</dbReference>
<dbReference type="Proteomes" id="UP000217186">
    <property type="component" value="Chromosome"/>
</dbReference>
<feature type="transmembrane region" description="Helical" evidence="1">
    <location>
        <begin position="12"/>
        <end position="31"/>
    </location>
</feature>
<dbReference type="OrthoDB" id="4869494at2"/>
<sequence>MISKLRDESGSAIVEFVALAIPLFIPIFIYLNSFASVSANEAIVRVMAREGVRAYAASDSDHSGRVVSEQAILLIAQNLGLTSKEINTIDVNYECSRLPCLSANSRIRLTISYIDSKSHRTIEASAQENISPWK</sequence>
<evidence type="ECO:0000313" key="3">
    <source>
        <dbReference type="Proteomes" id="UP000217186"/>
    </source>
</evidence>
<proteinExistence type="predicted"/>
<dbReference type="RefSeq" id="WP_095685450.1">
    <property type="nucleotide sequence ID" value="NZ_CP016776.1"/>
</dbReference>
<reference evidence="2 3" key="1">
    <citation type="submission" date="2016-07" db="EMBL/GenBank/DDBJ databases">
        <title>High microdiversification within the ubiquitous acI lineage of Actinobacteria.</title>
        <authorList>
            <person name="Neuenschwander S.M."/>
            <person name="Salcher M."/>
            <person name="Ghai R."/>
            <person name="Pernthaler J."/>
        </authorList>
    </citation>
    <scope>NUCLEOTIDE SEQUENCE [LARGE SCALE GENOMIC DNA]</scope>
    <source>
        <strain evidence="2">MMS-IIA-15</strain>
    </source>
</reference>
<keyword evidence="1" id="KW-0472">Membrane</keyword>
<evidence type="ECO:0008006" key="4">
    <source>
        <dbReference type="Google" id="ProtNLM"/>
    </source>
</evidence>
<dbReference type="KEGG" id="pvn:A7sIIA15_01385"/>
<keyword evidence="3" id="KW-1185">Reference proteome</keyword>
<gene>
    <name evidence="2" type="ORF">A7sIIA15_01385</name>
</gene>
<organism evidence="2 3">
    <name type="scientific">Candidatus Planktophila vernalis</name>
    <dbReference type="NCBI Taxonomy" id="1884907"/>
    <lineage>
        <taxon>Bacteria</taxon>
        <taxon>Bacillati</taxon>
        <taxon>Actinomycetota</taxon>
        <taxon>Actinomycetes</taxon>
        <taxon>Candidatus Nanopelagicales</taxon>
        <taxon>Candidatus Nanopelagicaceae</taxon>
        <taxon>Candidatus Planktophila</taxon>
    </lineage>
</organism>
<keyword evidence="1" id="KW-0812">Transmembrane</keyword>
<evidence type="ECO:0000313" key="2">
    <source>
        <dbReference type="EMBL" id="ASY19559.1"/>
    </source>
</evidence>